<evidence type="ECO:0000313" key="4">
    <source>
        <dbReference type="Proteomes" id="UP000018144"/>
    </source>
</evidence>
<dbReference type="EMBL" id="HF936567">
    <property type="protein sequence ID" value="CCX34555.1"/>
    <property type="molecule type" value="Genomic_DNA"/>
</dbReference>
<name>U4LRH1_PYROM</name>
<dbReference type="STRING" id="1076935.U4LRH1"/>
<dbReference type="AlphaFoldDB" id="U4LRH1"/>
<evidence type="ECO:0000256" key="2">
    <source>
        <dbReference type="SAM" id="Phobius"/>
    </source>
</evidence>
<reference evidence="3 4" key="1">
    <citation type="journal article" date="2013" name="PLoS Genet.">
        <title>The genome and development-dependent transcriptomes of Pyronema confluens: a window into fungal evolution.</title>
        <authorList>
            <person name="Traeger S."/>
            <person name="Altegoer F."/>
            <person name="Freitag M."/>
            <person name="Gabaldon T."/>
            <person name="Kempken F."/>
            <person name="Kumar A."/>
            <person name="Marcet-Houben M."/>
            <person name="Poggeler S."/>
            <person name="Stajich J.E."/>
            <person name="Nowrousian M."/>
        </authorList>
    </citation>
    <scope>NUCLEOTIDE SEQUENCE [LARGE SCALE GENOMIC DNA]</scope>
    <source>
        <strain evidence="4">CBS 100304</strain>
        <tissue evidence="3">Vegetative mycelium</tissue>
    </source>
</reference>
<keyword evidence="2" id="KW-0472">Membrane</keyword>
<feature type="region of interest" description="Disordered" evidence="1">
    <location>
        <begin position="175"/>
        <end position="441"/>
    </location>
</feature>
<feature type="compositionally biased region" description="Polar residues" evidence="1">
    <location>
        <begin position="280"/>
        <end position="290"/>
    </location>
</feature>
<feature type="compositionally biased region" description="Low complexity" evidence="1">
    <location>
        <begin position="424"/>
        <end position="441"/>
    </location>
</feature>
<feature type="compositionally biased region" description="Basic and acidic residues" evidence="1">
    <location>
        <begin position="175"/>
        <end position="197"/>
    </location>
</feature>
<accession>U4LRH1</accession>
<protein>
    <submittedName>
        <fullName evidence="3">Uncharacterized protein</fullName>
    </submittedName>
</protein>
<feature type="transmembrane region" description="Helical" evidence="2">
    <location>
        <begin position="54"/>
        <end position="75"/>
    </location>
</feature>
<feature type="compositionally biased region" description="Basic and acidic residues" evidence="1">
    <location>
        <begin position="206"/>
        <end position="227"/>
    </location>
</feature>
<feature type="compositionally biased region" description="Acidic residues" evidence="1">
    <location>
        <begin position="340"/>
        <end position="359"/>
    </location>
</feature>
<gene>
    <name evidence="3" type="ORF">PCON_03948</name>
</gene>
<dbReference type="eggNOG" id="ENOG502SPZ1">
    <property type="taxonomic scope" value="Eukaryota"/>
</dbReference>
<sequence>MAPIPTNAFGAGPHTISKRASDATAALGSLLRRSLEPRRPSEGNYTRPGKMNGGVLVVFCLIGASLGLLAWWLFIRRSGFIWRKYDWADYKASVLRRPQDRPDDAITVFSDGTARRGGSGSSVGRSVVLGELDTTYQKSYVAGEKPWNARDLPPAPKQPSLISAAYRDVKDSVWGKIRGGDRSENDTVVQRERSLRRERSKRRRRENRDRERGKKHQEEQSPIEMRKQNYRPYDSQQYRNDETETEISTSYVDNQRPAPPLTDMSHSSVQPPPLHRPRGSRSQPTRTQTRGPRVQRPERASTRAGKAPAREPSYRPGDDHANARYHRAHNRNNSQAVSESESDTDTDTDTESSDDDDSTIDQSQLGMAKGNKTYKHTISPEQTFWGNARPVERNGGGAGGTYGGGAPALMPSSSKAPRGYRAASVGSLSSDGSVRSSNAGR</sequence>
<dbReference type="OMA" id="DCSCCTT"/>
<keyword evidence="2" id="KW-1133">Transmembrane helix</keyword>
<organism evidence="3 4">
    <name type="scientific">Pyronema omphalodes (strain CBS 100304)</name>
    <name type="common">Pyronema confluens</name>
    <dbReference type="NCBI Taxonomy" id="1076935"/>
    <lineage>
        <taxon>Eukaryota</taxon>
        <taxon>Fungi</taxon>
        <taxon>Dikarya</taxon>
        <taxon>Ascomycota</taxon>
        <taxon>Pezizomycotina</taxon>
        <taxon>Pezizomycetes</taxon>
        <taxon>Pezizales</taxon>
        <taxon>Pyronemataceae</taxon>
        <taxon>Pyronema</taxon>
    </lineage>
</organism>
<keyword evidence="4" id="KW-1185">Reference proteome</keyword>
<dbReference type="OrthoDB" id="5393404at2759"/>
<evidence type="ECO:0000313" key="3">
    <source>
        <dbReference type="EMBL" id="CCX34555.1"/>
    </source>
</evidence>
<feature type="compositionally biased region" description="Basic and acidic residues" evidence="1">
    <location>
        <begin position="308"/>
        <end position="322"/>
    </location>
</feature>
<proteinExistence type="predicted"/>
<dbReference type="Proteomes" id="UP000018144">
    <property type="component" value="Unassembled WGS sequence"/>
</dbReference>
<feature type="compositionally biased region" description="Gly residues" evidence="1">
    <location>
        <begin position="394"/>
        <end position="406"/>
    </location>
</feature>
<evidence type="ECO:0000256" key="1">
    <source>
        <dbReference type="SAM" id="MobiDB-lite"/>
    </source>
</evidence>
<keyword evidence="2" id="KW-0812">Transmembrane</keyword>